<proteinExistence type="predicted"/>
<protein>
    <submittedName>
        <fullName evidence="1">Uncharacterized protein</fullName>
    </submittedName>
</protein>
<organism evidence="1">
    <name type="scientific">Arundo donax</name>
    <name type="common">Giant reed</name>
    <name type="synonym">Donax arundinaceus</name>
    <dbReference type="NCBI Taxonomy" id="35708"/>
    <lineage>
        <taxon>Eukaryota</taxon>
        <taxon>Viridiplantae</taxon>
        <taxon>Streptophyta</taxon>
        <taxon>Embryophyta</taxon>
        <taxon>Tracheophyta</taxon>
        <taxon>Spermatophyta</taxon>
        <taxon>Magnoliopsida</taxon>
        <taxon>Liliopsida</taxon>
        <taxon>Poales</taxon>
        <taxon>Poaceae</taxon>
        <taxon>PACMAD clade</taxon>
        <taxon>Arundinoideae</taxon>
        <taxon>Arundineae</taxon>
        <taxon>Arundo</taxon>
    </lineage>
</organism>
<accession>A0A0A9BVX7</accession>
<reference evidence="1" key="2">
    <citation type="journal article" date="2015" name="Data Brief">
        <title>Shoot transcriptome of the giant reed, Arundo donax.</title>
        <authorList>
            <person name="Barrero R.A."/>
            <person name="Guerrero F.D."/>
            <person name="Moolhuijzen P."/>
            <person name="Goolsby J.A."/>
            <person name="Tidwell J."/>
            <person name="Bellgard S.E."/>
            <person name="Bellgard M.I."/>
        </authorList>
    </citation>
    <scope>NUCLEOTIDE SEQUENCE</scope>
    <source>
        <tissue evidence="1">Shoot tissue taken approximately 20 cm above the soil surface</tissue>
    </source>
</reference>
<evidence type="ECO:0000313" key="1">
    <source>
        <dbReference type="EMBL" id="JAD67456.1"/>
    </source>
</evidence>
<name>A0A0A9BVX7_ARUDO</name>
<dbReference type="EMBL" id="GBRH01230439">
    <property type="protein sequence ID" value="JAD67456.1"/>
    <property type="molecule type" value="Transcribed_RNA"/>
</dbReference>
<reference evidence="1" key="1">
    <citation type="submission" date="2014-09" db="EMBL/GenBank/DDBJ databases">
        <authorList>
            <person name="Magalhaes I.L.F."/>
            <person name="Oliveira U."/>
            <person name="Santos F.R."/>
            <person name="Vidigal T.H.D.A."/>
            <person name="Brescovit A.D."/>
            <person name="Santos A.J."/>
        </authorList>
    </citation>
    <scope>NUCLEOTIDE SEQUENCE</scope>
    <source>
        <tissue evidence="1">Shoot tissue taken approximately 20 cm above the soil surface</tissue>
    </source>
</reference>
<sequence>MPRYRIVQPS</sequence>